<dbReference type="OrthoDB" id="9776021at2"/>
<dbReference type="STRING" id="860235.AOZ06_46675"/>
<keyword evidence="1" id="KW-0547">Nucleotide-binding</keyword>
<dbReference type="SMART" id="SM00490">
    <property type="entry name" value="HELICc"/>
    <property type="match status" value="1"/>
</dbReference>
<keyword evidence="2" id="KW-0067">ATP-binding</keyword>
<evidence type="ECO:0000256" key="2">
    <source>
        <dbReference type="ARBA" id="ARBA00022840"/>
    </source>
</evidence>
<gene>
    <name evidence="5" type="ORF">AOZ06_46675</name>
</gene>
<dbReference type="InterPro" id="IPR001650">
    <property type="entry name" value="Helicase_C-like"/>
</dbReference>
<dbReference type="GO" id="GO:0005524">
    <property type="term" value="F:ATP binding"/>
    <property type="evidence" value="ECO:0007669"/>
    <property type="project" value="UniProtKB-KW"/>
</dbReference>
<dbReference type="SMART" id="SM00487">
    <property type="entry name" value="DEXDc"/>
    <property type="match status" value="1"/>
</dbReference>
<evidence type="ECO:0000256" key="1">
    <source>
        <dbReference type="ARBA" id="ARBA00022741"/>
    </source>
</evidence>
<dbReference type="Gene3D" id="3.40.50.300">
    <property type="entry name" value="P-loop containing nucleotide triphosphate hydrolases"/>
    <property type="match status" value="2"/>
</dbReference>
<protein>
    <submittedName>
        <fullName evidence="5">Helicase</fullName>
    </submittedName>
</protein>
<feature type="domain" description="Helicase ATP-binding" evidence="3">
    <location>
        <begin position="1211"/>
        <end position="1384"/>
    </location>
</feature>
<dbReference type="PROSITE" id="PS51194">
    <property type="entry name" value="HELICASE_CTER"/>
    <property type="match status" value="1"/>
</dbReference>
<dbReference type="SUPFAM" id="SSF55874">
    <property type="entry name" value="ATPase domain of HSP90 chaperone/DNA topoisomerase II/histidine kinase"/>
    <property type="match status" value="1"/>
</dbReference>
<dbReference type="SUPFAM" id="SSF52540">
    <property type="entry name" value="P-loop containing nucleoside triphosphate hydrolases"/>
    <property type="match status" value="1"/>
</dbReference>
<keyword evidence="6" id="KW-1185">Reference proteome</keyword>
<dbReference type="InterPro" id="IPR011545">
    <property type="entry name" value="DEAD/DEAH_box_helicase_dom"/>
</dbReference>
<dbReference type="Pfam" id="PF00271">
    <property type="entry name" value="Helicase_C"/>
    <property type="match status" value="1"/>
</dbReference>
<accession>A0A0N9I3M5</accession>
<sequence length="1594" mass="176477">MIEHAVGAVGAVLRRIVELTKTALRTYALDPERIEEDANAERRIHQGGYNTRQVWELVQNGSDEQRAPEHEGGRIHVVLVDDCMYCANDGSPISAQGAEVILRMGVSRKRSGEIGRFGVGVKSVLSVTDTPQFFSDTGSFGFDADWSAAQILDAVNGERARRDLDPLESVGRVPVLRLAKPLDEHHERAVDRVLDELRSSGFATVVRLPLVPGAAEKLGRDLISFPRLFQLFSRHVGTVVLEDRRNMPVVRREITVEHDGARHTIRESCAGAKAEVERYRVFVAPHEVTEKVRRGAGELHDRVAIDVSWAVPEYTESKNEPGQFSLPHERGEFWAYFPTKNATTLRGVINAAWKTNEDRQNLLDGSDLNTELLDVAAELVVDSLPALVVPVDPAAYLPALPGRTKESPNWACEYLTGRIWKLAAVRPSLPDQDGVLRVPGDLHIHPEGLPDTAVASWAEYPGRPRNWVHRSVDASGRGRRGKMNHALAEAGIEPESLAAWLEALVEDGSAEASAAAIRIVAHLLDLADVQKIPRRVADEAREARVVLTERHGFVPAAAGRVFRRNGDDGLADDLVYVHRRISDDPGLTAALDRIGIRDADAYGRFHSVLEQGFLGYTDEAWVRFWELERAAGGIEQAEAIADKLPNLPGRLRVKTTAGTFRAAADCFLPGPVVPEDGSRDAAFTVDVRFHVDDLAVLRHLGMSDRPTSGHRPKENSGWYQDYHHWVHSEYCRELNATASRVQLQTVQLSGPPLIGSLHVFVGLSDEGKAAFLNAMPDDGLVQFWTRQIGKSVSTRTRVPSPVRWLVLRDGKVTTSLGLVPVLDAVGPQLDALRSALPVAGISATKAERLGLATRVEDVERRHWAALLDRVKDSTDDAFVGRMYALLVGHARNLVEDVDEVRCRVGKRWELRPRGEVAVAFDEDEYHELVRENHPVLLVDSPDDTARAEFMIRELGMRRVSDVVQRRLWHVPSRPAVPVADEYPPLRMRLGAWMVQKLSVQWCSELEEVVRTPQGTRTKSLTSARQDDTVHMLDSLSAEDALVLLDQEFGWNLGVQGCRTLIEAQRRGQQDSELQARLAAVRDSESLIEKIALLVGDENLRNGLPAGLVASEVAETGVEPDTARLAQLAYHAHDDGVLRVHAKDIGARFDTAPASFDGGSAALRFVTDLGFPDAFAGVRIPAPPMREEAVGPVEFPRLHGYQEEIAARLTGLLRTPGPQRAMLSLPTAAGKTRVASEGAIRWIRESGLPDGPILWVAQTSELCDQAVQSWKFVWEKVGPEQSLVIDRLWTTNSATPVTGRPHLVVATDAKLRVCLGTDEYAWLREAALVFIDEAHVAIAPQYTELLERLGLTHRETSRHLIGLSATPFRNDADRTRRLVQRFGDRRLDKGVFPGDEPIPHLQELGVLARVEHRELVGADIRLETEELGDVKGFLPKSAEQRLAEDEARNKLLIEEIVALPDDWPVLVFATSVGHAKYLAAKLGDKGVRSAAIDSATPLPERRQRIEAFRRGAIRVLTNYGVLSQGFDAPAIRAVVIARPVYSPNDYQQMIGRGLRGSRNGGKDTCLILDVRDNIANYDRDLAFTGFEYLWQKEQR</sequence>
<dbReference type="InterPro" id="IPR014001">
    <property type="entry name" value="Helicase_ATP-bd"/>
</dbReference>
<proteinExistence type="predicted"/>
<feature type="domain" description="Helicase C-terminal" evidence="4">
    <location>
        <begin position="1450"/>
        <end position="1594"/>
    </location>
</feature>
<dbReference type="PROSITE" id="PS51192">
    <property type="entry name" value="HELICASE_ATP_BIND_1"/>
    <property type="match status" value="1"/>
</dbReference>
<dbReference type="Pfam" id="PF00270">
    <property type="entry name" value="DEAD"/>
    <property type="match status" value="1"/>
</dbReference>
<organism evidence="5 6">
    <name type="scientific">Kibdelosporangium phytohabitans</name>
    <dbReference type="NCBI Taxonomy" id="860235"/>
    <lineage>
        <taxon>Bacteria</taxon>
        <taxon>Bacillati</taxon>
        <taxon>Actinomycetota</taxon>
        <taxon>Actinomycetes</taxon>
        <taxon>Pseudonocardiales</taxon>
        <taxon>Pseudonocardiaceae</taxon>
        <taxon>Kibdelosporangium</taxon>
    </lineage>
</organism>
<dbReference type="PANTHER" id="PTHR47396:SF1">
    <property type="entry name" value="ATP-DEPENDENT HELICASE IRC3-RELATED"/>
    <property type="match status" value="1"/>
</dbReference>
<evidence type="ECO:0000313" key="6">
    <source>
        <dbReference type="Proteomes" id="UP000063699"/>
    </source>
</evidence>
<dbReference type="InterPro" id="IPR050742">
    <property type="entry name" value="Helicase_Restrict-Modif_Enz"/>
</dbReference>
<dbReference type="RefSeq" id="WP_054295250.1">
    <property type="nucleotide sequence ID" value="NZ_CP012752.1"/>
</dbReference>
<keyword evidence="5" id="KW-0347">Helicase</keyword>
<evidence type="ECO:0000259" key="3">
    <source>
        <dbReference type="PROSITE" id="PS51192"/>
    </source>
</evidence>
<dbReference type="PANTHER" id="PTHR47396">
    <property type="entry name" value="TYPE I RESTRICTION ENZYME ECOKI R PROTEIN"/>
    <property type="match status" value="1"/>
</dbReference>
<dbReference type="KEGG" id="kphy:AOZ06_46675"/>
<dbReference type="GO" id="GO:0004386">
    <property type="term" value="F:helicase activity"/>
    <property type="evidence" value="ECO:0007669"/>
    <property type="project" value="UniProtKB-KW"/>
</dbReference>
<name>A0A0N9I3M5_9PSEU</name>
<dbReference type="NCBIfam" id="NF047352">
    <property type="entry name" value="P_loop_sacsin"/>
    <property type="match status" value="1"/>
</dbReference>
<evidence type="ECO:0000259" key="4">
    <source>
        <dbReference type="PROSITE" id="PS51194"/>
    </source>
</evidence>
<dbReference type="GO" id="GO:0003676">
    <property type="term" value="F:nucleic acid binding"/>
    <property type="evidence" value="ECO:0007669"/>
    <property type="project" value="InterPro"/>
</dbReference>
<keyword evidence="5" id="KW-0378">Hydrolase</keyword>
<dbReference type="GO" id="GO:0005829">
    <property type="term" value="C:cytosol"/>
    <property type="evidence" value="ECO:0007669"/>
    <property type="project" value="TreeGrafter"/>
</dbReference>
<reference evidence="5 6" key="1">
    <citation type="submission" date="2015-07" db="EMBL/GenBank/DDBJ databases">
        <title>Genome sequencing of Kibdelosporangium phytohabitans.</title>
        <authorList>
            <person name="Qin S."/>
            <person name="Xing K."/>
        </authorList>
    </citation>
    <scope>NUCLEOTIDE SEQUENCE [LARGE SCALE GENOMIC DNA]</scope>
    <source>
        <strain evidence="5 6">KLBMP1111</strain>
    </source>
</reference>
<evidence type="ECO:0000313" key="5">
    <source>
        <dbReference type="EMBL" id="ALG13361.1"/>
    </source>
</evidence>
<dbReference type="InterPro" id="IPR027417">
    <property type="entry name" value="P-loop_NTPase"/>
</dbReference>
<dbReference type="InterPro" id="IPR036890">
    <property type="entry name" value="HATPase_C_sf"/>
</dbReference>
<dbReference type="EMBL" id="CP012752">
    <property type="protein sequence ID" value="ALG13361.1"/>
    <property type="molecule type" value="Genomic_DNA"/>
</dbReference>
<dbReference type="Proteomes" id="UP000063699">
    <property type="component" value="Chromosome"/>
</dbReference>